<organism evidence="3 4">
    <name type="scientific">Goodea atripinnis</name>
    <dbReference type="NCBI Taxonomy" id="208336"/>
    <lineage>
        <taxon>Eukaryota</taxon>
        <taxon>Metazoa</taxon>
        <taxon>Chordata</taxon>
        <taxon>Craniata</taxon>
        <taxon>Vertebrata</taxon>
        <taxon>Euteleostomi</taxon>
        <taxon>Actinopterygii</taxon>
        <taxon>Neopterygii</taxon>
        <taxon>Teleostei</taxon>
        <taxon>Neoteleostei</taxon>
        <taxon>Acanthomorphata</taxon>
        <taxon>Ovalentaria</taxon>
        <taxon>Atherinomorphae</taxon>
        <taxon>Cyprinodontiformes</taxon>
        <taxon>Goodeidae</taxon>
        <taxon>Goodea</taxon>
    </lineage>
</organism>
<proteinExistence type="predicted"/>
<dbReference type="PANTHER" id="PTHR13743">
    <property type="entry name" value="BEIGE/BEACH-RELATED"/>
    <property type="match status" value="1"/>
</dbReference>
<reference evidence="3 4" key="1">
    <citation type="submission" date="2021-06" db="EMBL/GenBank/DDBJ databases">
        <authorList>
            <person name="Palmer J.M."/>
        </authorList>
    </citation>
    <scope>NUCLEOTIDE SEQUENCE [LARGE SCALE GENOMIC DNA]</scope>
    <source>
        <strain evidence="3 4">GA_2019</strain>
        <tissue evidence="3">Muscle</tissue>
    </source>
</reference>
<dbReference type="InterPro" id="IPR050865">
    <property type="entry name" value="BEACH_Domain"/>
</dbReference>
<feature type="domain" description="DUF4704" evidence="2">
    <location>
        <begin position="84"/>
        <end position="273"/>
    </location>
</feature>
<name>A0ABV0MEF2_9TELE</name>
<keyword evidence="4" id="KW-1185">Reference proteome</keyword>
<comment type="caution">
    <text evidence="3">The sequence shown here is derived from an EMBL/GenBank/DDBJ whole genome shotgun (WGS) entry which is preliminary data.</text>
</comment>
<evidence type="ECO:0000313" key="4">
    <source>
        <dbReference type="Proteomes" id="UP001476798"/>
    </source>
</evidence>
<sequence length="401" mass="45860">MLGVLASYSITVKELKLFFSKLQGENGQWGTFKYKAESDLLFAEHHKTLLYDGKLSSSISFTYNPCATDAQLCLESSPKDNASIFVHSPHALMLQDVKAVVTHSVQSGIHSIGGMQVLFPLFAQLDYCRPSSQEPDTSVCCTLLSFMMELLKNSVAMQEQVLACKGFLVIGYTLEKSSKMHVTRPVLDIVLAFSRYLSNLQNGIYLLKQLCDHIMFNPAIWIHAPAKVQLMLYTYLATEFISTVTIYNAVRRVGTVLQIMHTLKYYYWVVNPHDCKILKVIAALLKNSPQSPETMEVRRVFLSDMIKLFNNNRENRSLLQCSVWQEWMLSLCFVNPQNNEEQKITEMVYAIFRILLYHAVKYEWGGWRVWVDTLSITHSKKTCTHAVNVNLLCNHSTRSRL</sequence>
<evidence type="ECO:0000256" key="1">
    <source>
        <dbReference type="ARBA" id="ARBA00022574"/>
    </source>
</evidence>
<keyword evidence="1" id="KW-0853">WD repeat</keyword>
<dbReference type="EMBL" id="JAHRIO010000089">
    <property type="protein sequence ID" value="MEQ2157503.1"/>
    <property type="molecule type" value="Genomic_DNA"/>
</dbReference>
<dbReference type="PANTHER" id="PTHR13743:SF64">
    <property type="entry name" value="LIPOPOLYSACCHARIDE-RESPONSIVE AND BEIGE-LIKE ANCHOR PROTEIN"/>
    <property type="match status" value="1"/>
</dbReference>
<dbReference type="Pfam" id="PF15787">
    <property type="entry name" value="DUF4704"/>
    <property type="match status" value="2"/>
</dbReference>
<evidence type="ECO:0000259" key="2">
    <source>
        <dbReference type="Pfam" id="PF15787"/>
    </source>
</evidence>
<protein>
    <recommendedName>
        <fullName evidence="2">DUF4704 domain-containing protein</fullName>
    </recommendedName>
</protein>
<evidence type="ECO:0000313" key="3">
    <source>
        <dbReference type="EMBL" id="MEQ2157503.1"/>
    </source>
</evidence>
<gene>
    <name evidence="3" type="ORF">GOODEAATRI_002508</name>
</gene>
<feature type="domain" description="DUF4704" evidence="2">
    <location>
        <begin position="276"/>
        <end position="379"/>
    </location>
</feature>
<accession>A0ABV0MEF2</accession>
<dbReference type="InterPro" id="IPR031570">
    <property type="entry name" value="NBEA/BDCP_DUF4704"/>
</dbReference>
<dbReference type="Proteomes" id="UP001476798">
    <property type="component" value="Unassembled WGS sequence"/>
</dbReference>